<dbReference type="PANTHER" id="PTHR10917:SF0">
    <property type="entry name" value="DNA-DIRECTED RNA POLYMERASES I, II, AND III SUBUNIT RPABC3"/>
    <property type="match status" value="1"/>
</dbReference>
<comment type="similarity">
    <text evidence="2 4">Belongs to the eukaryotic RPB8 RNA polymerase subunit family.</text>
</comment>
<dbReference type="PANTHER" id="PTHR10917">
    <property type="entry name" value="DNA-DIRECTED RNA POLYMERASES I, II, AND III SUBUNIT RPABC3"/>
    <property type="match status" value="1"/>
</dbReference>
<gene>
    <name evidence="5" type="ORF">RMAR1173_LOCUS288</name>
</gene>
<dbReference type="GO" id="GO:0005665">
    <property type="term" value="C:RNA polymerase II, core complex"/>
    <property type="evidence" value="ECO:0007669"/>
    <property type="project" value="UniProtKB-UniRule"/>
</dbReference>
<dbReference type="GO" id="GO:0003899">
    <property type="term" value="F:DNA-directed RNA polymerase activity"/>
    <property type="evidence" value="ECO:0007669"/>
    <property type="project" value="UniProtKB-UniRule"/>
</dbReference>
<sequence>MSRGILFTETFEVVTVNPEGKVFDRINRLMAKAETYNMELLVDVNCELWQVNEHDKISFALASSLAIDGTADDGTYNQDDGPSLLDQYEYAMHGRVYGFNHKKDDVIEIDVSFGGLLLRLTGDARHLTSIELDQNIYCLMNKLQG</sequence>
<evidence type="ECO:0000313" key="5">
    <source>
        <dbReference type="EMBL" id="CAD9660074.1"/>
    </source>
</evidence>
<dbReference type="PIRSF" id="PIRSF000779">
    <property type="entry name" value="RNA_pol_Rpb8"/>
    <property type="match status" value="1"/>
</dbReference>
<comment type="function">
    <text evidence="4">DNA-dependent RNA polymerase catalyzes the transcription of DNA into RNA using the four ribonucleoside triphosphates as substrates. Common component of RNA polymerases I, II and III which synthesize ribosomal RNA precursors, mRNA precursors and many functional non-coding RNAs, and small RNAs, such as 5S rRNA and tRNAs, respectively.</text>
</comment>
<dbReference type="InterPro" id="IPR005570">
    <property type="entry name" value="RPABC3"/>
</dbReference>
<organism evidence="5">
    <name type="scientific">Rhizochromulina marina</name>
    <dbReference type="NCBI Taxonomy" id="1034831"/>
    <lineage>
        <taxon>Eukaryota</taxon>
        <taxon>Sar</taxon>
        <taxon>Stramenopiles</taxon>
        <taxon>Ochrophyta</taxon>
        <taxon>Dictyochophyceae</taxon>
        <taxon>Rhizochromulinales</taxon>
        <taxon>Rhizochromulina</taxon>
    </lineage>
</organism>
<dbReference type="InterPro" id="IPR012340">
    <property type="entry name" value="NA-bd_OB-fold"/>
</dbReference>
<evidence type="ECO:0000256" key="1">
    <source>
        <dbReference type="ARBA" id="ARBA00004123"/>
    </source>
</evidence>
<dbReference type="EMBL" id="HBHJ01000411">
    <property type="protein sequence ID" value="CAD9660074.1"/>
    <property type="molecule type" value="Transcribed_RNA"/>
</dbReference>
<evidence type="ECO:0000256" key="2">
    <source>
        <dbReference type="ARBA" id="ARBA00008912"/>
    </source>
</evidence>
<accession>A0A7S2R5B9</accession>
<name>A0A7S2R5B9_9STRA</name>
<evidence type="ECO:0000256" key="3">
    <source>
        <dbReference type="ARBA" id="ARBA00023242"/>
    </source>
</evidence>
<keyword evidence="3 4" id="KW-0539">Nucleus</keyword>
<comment type="subcellular location">
    <subcellularLocation>
        <location evidence="1">Nucleus</location>
    </subcellularLocation>
</comment>
<dbReference type="SUPFAM" id="SSF50249">
    <property type="entry name" value="Nucleic acid-binding proteins"/>
    <property type="match status" value="1"/>
</dbReference>
<reference evidence="5" key="1">
    <citation type="submission" date="2021-01" db="EMBL/GenBank/DDBJ databases">
        <authorList>
            <person name="Corre E."/>
            <person name="Pelletier E."/>
            <person name="Niang G."/>
            <person name="Scheremetjew M."/>
            <person name="Finn R."/>
            <person name="Kale V."/>
            <person name="Holt S."/>
            <person name="Cochrane G."/>
            <person name="Meng A."/>
            <person name="Brown T."/>
            <person name="Cohen L."/>
        </authorList>
    </citation>
    <scope>NUCLEOTIDE SEQUENCE</scope>
    <source>
        <strain evidence="5">CCMP1243</strain>
    </source>
</reference>
<protein>
    <recommendedName>
        <fullName evidence="4">DNA-directed RNA polymerases I, II, and III subunit RPABC3</fullName>
    </recommendedName>
</protein>
<dbReference type="GO" id="GO:0006351">
    <property type="term" value="P:DNA-templated transcription"/>
    <property type="evidence" value="ECO:0007669"/>
    <property type="project" value="UniProtKB-UniRule"/>
</dbReference>
<proteinExistence type="inferred from homology"/>
<dbReference type="SMART" id="SM00658">
    <property type="entry name" value="RPOL8c"/>
    <property type="match status" value="1"/>
</dbReference>
<evidence type="ECO:0000256" key="4">
    <source>
        <dbReference type="PIRNR" id="PIRNR000779"/>
    </source>
</evidence>
<dbReference type="AlphaFoldDB" id="A0A7S2R5B9"/>
<dbReference type="Pfam" id="PF03870">
    <property type="entry name" value="RNA_pol_Rpb8"/>
    <property type="match status" value="1"/>
</dbReference>
<dbReference type="GO" id="GO:0005666">
    <property type="term" value="C:RNA polymerase III complex"/>
    <property type="evidence" value="ECO:0007669"/>
    <property type="project" value="TreeGrafter"/>
</dbReference>
<dbReference type="GO" id="GO:0005736">
    <property type="term" value="C:RNA polymerase I complex"/>
    <property type="evidence" value="ECO:0007669"/>
    <property type="project" value="TreeGrafter"/>
</dbReference>
<dbReference type="Gene3D" id="2.40.50.140">
    <property type="entry name" value="Nucleic acid-binding proteins"/>
    <property type="match status" value="1"/>
</dbReference>